<dbReference type="RefSeq" id="WP_170322373.1">
    <property type="nucleotide sequence ID" value="NZ_BAAAHL010000012.1"/>
</dbReference>
<proteinExistence type="predicted"/>
<keyword evidence="1" id="KW-0378">Hydrolase</keyword>
<dbReference type="SUPFAM" id="SSF56784">
    <property type="entry name" value="HAD-like"/>
    <property type="match status" value="1"/>
</dbReference>
<dbReference type="GO" id="GO:0008967">
    <property type="term" value="F:phosphoglycolate phosphatase activity"/>
    <property type="evidence" value="ECO:0007669"/>
    <property type="project" value="TreeGrafter"/>
</dbReference>
<dbReference type="Gene3D" id="3.40.50.1000">
    <property type="entry name" value="HAD superfamily/HAD-like"/>
    <property type="match status" value="1"/>
</dbReference>
<gene>
    <name evidence="1" type="ORF">Amac_015450</name>
</gene>
<dbReference type="InterPro" id="IPR036412">
    <property type="entry name" value="HAD-like_sf"/>
</dbReference>
<dbReference type="InterPro" id="IPR050155">
    <property type="entry name" value="HAD-like_hydrolase_sf"/>
</dbReference>
<dbReference type="PANTHER" id="PTHR43434">
    <property type="entry name" value="PHOSPHOGLYCOLATE PHOSPHATASE"/>
    <property type="match status" value="1"/>
</dbReference>
<dbReference type="GO" id="GO:0006281">
    <property type="term" value="P:DNA repair"/>
    <property type="evidence" value="ECO:0007669"/>
    <property type="project" value="TreeGrafter"/>
</dbReference>
<comment type="caution">
    <text evidence="1">The sequence shown here is derived from an EMBL/GenBank/DDBJ whole genome shotgun (WGS) entry which is preliminary data.</text>
</comment>
<dbReference type="Proteomes" id="UP000331127">
    <property type="component" value="Unassembled WGS sequence"/>
</dbReference>
<dbReference type="PANTHER" id="PTHR43434:SF1">
    <property type="entry name" value="PHOSPHOGLYCOLATE PHOSPHATASE"/>
    <property type="match status" value="1"/>
</dbReference>
<dbReference type="SFLD" id="SFLDS00003">
    <property type="entry name" value="Haloacid_Dehalogenase"/>
    <property type="match status" value="1"/>
</dbReference>
<dbReference type="EMBL" id="BLAE01000008">
    <property type="protein sequence ID" value="GES07950.1"/>
    <property type="molecule type" value="Genomic_DNA"/>
</dbReference>
<dbReference type="GO" id="GO:0005829">
    <property type="term" value="C:cytosol"/>
    <property type="evidence" value="ECO:0007669"/>
    <property type="project" value="TreeGrafter"/>
</dbReference>
<name>A0A5M3WI00_9ACTN</name>
<dbReference type="InterPro" id="IPR023214">
    <property type="entry name" value="HAD_sf"/>
</dbReference>
<protein>
    <submittedName>
        <fullName evidence="1">Hydrolase</fullName>
    </submittedName>
</protein>
<evidence type="ECO:0000313" key="1">
    <source>
        <dbReference type="EMBL" id="GES07950.1"/>
    </source>
</evidence>
<accession>A0A5M3WI00</accession>
<organism evidence="1 2">
    <name type="scientific">Acrocarpospora macrocephala</name>
    <dbReference type="NCBI Taxonomy" id="150177"/>
    <lineage>
        <taxon>Bacteria</taxon>
        <taxon>Bacillati</taxon>
        <taxon>Actinomycetota</taxon>
        <taxon>Actinomycetes</taxon>
        <taxon>Streptosporangiales</taxon>
        <taxon>Streptosporangiaceae</taxon>
        <taxon>Acrocarpospora</taxon>
    </lineage>
</organism>
<keyword evidence="2" id="KW-1185">Reference proteome</keyword>
<dbReference type="Pfam" id="PF00702">
    <property type="entry name" value="Hydrolase"/>
    <property type="match status" value="1"/>
</dbReference>
<sequence>MNLNERLIDLLNEAKALFLDFDGPVCDIFSGLPAPVVAERLKSLLVAAGAQLPPEVAELDDPLKVLRRTPDFAPDLLDVVERAFMAHELEASESARITPGVDQVIKESVDSGRPVVIVSNNSEPAIKAVCERAGFADKLSGIVGRPIGYPGLMKPHPRPIFAACGIVGVDPSETVLIGDSDFDMRSAADAGAPSVGLAHSPQKAEALKSTGAAELIGDMNELARSLTQVSDW</sequence>
<dbReference type="AlphaFoldDB" id="A0A5M3WI00"/>
<reference evidence="1 2" key="1">
    <citation type="submission" date="2019-10" db="EMBL/GenBank/DDBJ databases">
        <title>Whole genome shotgun sequence of Acrocarpospora macrocephala NBRC 16266.</title>
        <authorList>
            <person name="Ichikawa N."/>
            <person name="Kimura A."/>
            <person name="Kitahashi Y."/>
            <person name="Komaki H."/>
            <person name="Oguchi A."/>
        </authorList>
    </citation>
    <scope>NUCLEOTIDE SEQUENCE [LARGE SCALE GENOMIC DNA]</scope>
    <source>
        <strain evidence="1 2">NBRC 16266</strain>
    </source>
</reference>
<dbReference type="SFLD" id="SFLDG01129">
    <property type="entry name" value="C1.5:_HAD__Beta-PGM__Phosphata"/>
    <property type="match status" value="1"/>
</dbReference>
<evidence type="ECO:0000313" key="2">
    <source>
        <dbReference type="Proteomes" id="UP000331127"/>
    </source>
</evidence>